<dbReference type="Pfam" id="PF08387">
    <property type="entry name" value="FBD"/>
    <property type="match status" value="1"/>
</dbReference>
<sequence>MAEQLQPPFNNADPATAADPRERERCAELMLAYIYSNLPNCPLYDGTRFTALAASRGADRLSRLPHDVLRNVIARLPVKDAARTAVLSSRWRALWRSTPLVLADIHLLPKAQALRPKPSNSPAVTAAVSRILEAHPGPFACVHLICSQMDGYRARLARWLQLLAAKGAQDLVLVNRPWPLDVPLPATLFTVTTLTRLHVGVWKLPGTAALRGASFPRLRELGLYFVEMEQGLVDSLVARSPVLEVLNIVGCINGGLRLRLVSQSLRCVQICGSVLEDIAVVKAPRLERLILIESCKIARGLCTRLRIVDAPKLHIFGYLEPGQVLEVGETVIMPGIKASASAMLTSVKILTLNVRFGVRNDVKMVPTFLKCFPNAERLHIVSDECDKSTGEHLTVKFWEESGPIENVVSRVNVMTFREFKGDRGEVGFLEYVFRSARVMEMVAIFMANPSSTPFSEDEAFVKAQYSARNIASKSCKKCIIWSSHPAVAWSLKIGADFSFEDPFTVREEDS</sequence>
<dbReference type="CDD" id="cd22160">
    <property type="entry name" value="F-box_AtFBL13-like"/>
    <property type="match status" value="1"/>
</dbReference>
<feature type="domain" description="F-box" evidence="2">
    <location>
        <begin position="58"/>
        <end position="105"/>
    </location>
</feature>
<dbReference type="Pfam" id="PF00646">
    <property type="entry name" value="F-box"/>
    <property type="match status" value="1"/>
</dbReference>
<evidence type="ECO:0000313" key="3">
    <source>
        <dbReference type="EMBL" id="BAK06516.1"/>
    </source>
</evidence>
<proteinExistence type="evidence at transcript level"/>
<evidence type="ECO:0000256" key="1">
    <source>
        <dbReference type="SAM" id="MobiDB-lite"/>
    </source>
</evidence>
<dbReference type="PANTHER" id="PTHR32141">
    <property type="match status" value="1"/>
</dbReference>
<feature type="region of interest" description="Disordered" evidence="1">
    <location>
        <begin position="1"/>
        <end position="21"/>
    </location>
</feature>
<dbReference type="AlphaFoldDB" id="F2EGP4"/>
<evidence type="ECO:0000259" key="2">
    <source>
        <dbReference type="PROSITE" id="PS50181"/>
    </source>
</evidence>
<dbReference type="InterPro" id="IPR032675">
    <property type="entry name" value="LRR_dom_sf"/>
</dbReference>
<dbReference type="SUPFAM" id="SSF52047">
    <property type="entry name" value="RNI-like"/>
    <property type="match status" value="1"/>
</dbReference>
<dbReference type="SMART" id="SM00256">
    <property type="entry name" value="FBOX"/>
    <property type="match status" value="1"/>
</dbReference>
<dbReference type="PROSITE" id="PS50181">
    <property type="entry name" value="FBOX"/>
    <property type="match status" value="1"/>
</dbReference>
<name>F2EGP4_HORVV</name>
<dbReference type="InterPro" id="IPR055411">
    <property type="entry name" value="LRR_FXL15/At3g58940/PEG3-like"/>
</dbReference>
<reference evidence="3" key="1">
    <citation type="journal article" date="2011" name="Plant Physiol.">
        <title>Comprehensive sequence analysis of 24,783 barley full-length cDNAs derived from 12 clone libraries.</title>
        <authorList>
            <person name="Matsumoto T."/>
            <person name="Tanaka T."/>
            <person name="Sakai H."/>
            <person name="Amano N."/>
            <person name="Kanamori H."/>
            <person name="Kurita K."/>
            <person name="Kikuta A."/>
            <person name="Kamiya K."/>
            <person name="Yamamoto M."/>
            <person name="Ikawa H."/>
            <person name="Fujii N."/>
            <person name="Hori K."/>
            <person name="Itoh T."/>
            <person name="Sato K."/>
        </authorList>
    </citation>
    <scope>NUCLEOTIDE SEQUENCE</scope>
    <source>
        <tissue evidence="3">Flower</tissue>
    </source>
</reference>
<accession>F2EGP4</accession>
<organism evidence="3">
    <name type="scientific">Hordeum vulgare subsp. vulgare</name>
    <name type="common">Domesticated barley</name>
    <dbReference type="NCBI Taxonomy" id="112509"/>
    <lineage>
        <taxon>Eukaryota</taxon>
        <taxon>Viridiplantae</taxon>
        <taxon>Streptophyta</taxon>
        <taxon>Embryophyta</taxon>
        <taxon>Tracheophyta</taxon>
        <taxon>Spermatophyta</taxon>
        <taxon>Magnoliopsida</taxon>
        <taxon>Liliopsida</taxon>
        <taxon>Poales</taxon>
        <taxon>Poaceae</taxon>
        <taxon>BOP clade</taxon>
        <taxon>Pooideae</taxon>
        <taxon>Triticodae</taxon>
        <taxon>Triticeae</taxon>
        <taxon>Hordeinae</taxon>
        <taxon>Hordeum</taxon>
    </lineage>
</organism>
<dbReference type="PANTHER" id="PTHR32141:SF183">
    <property type="entry name" value="F-BOX DOMAIN-CONTAINING PROTEIN"/>
    <property type="match status" value="1"/>
</dbReference>
<dbReference type="InterPro" id="IPR001810">
    <property type="entry name" value="F-box_dom"/>
</dbReference>
<protein>
    <submittedName>
        <fullName evidence="3">Predicted protein</fullName>
    </submittedName>
</protein>
<dbReference type="InterPro" id="IPR036047">
    <property type="entry name" value="F-box-like_dom_sf"/>
</dbReference>
<dbReference type="EMBL" id="AK375321">
    <property type="protein sequence ID" value="BAK06516.1"/>
    <property type="molecule type" value="mRNA"/>
</dbReference>
<dbReference type="Pfam" id="PF24758">
    <property type="entry name" value="LRR_At5g56370"/>
    <property type="match status" value="1"/>
</dbReference>
<dbReference type="InterPro" id="IPR006566">
    <property type="entry name" value="FBD"/>
</dbReference>
<dbReference type="InterPro" id="IPR053781">
    <property type="entry name" value="F-box_AtFBL13-like"/>
</dbReference>
<dbReference type="InterPro" id="IPR055302">
    <property type="entry name" value="F-box_dom-containing"/>
</dbReference>
<dbReference type="Gene3D" id="3.80.10.10">
    <property type="entry name" value="Ribonuclease Inhibitor"/>
    <property type="match status" value="1"/>
</dbReference>
<dbReference type="SUPFAM" id="SSF81383">
    <property type="entry name" value="F-box domain"/>
    <property type="match status" value="1"/>
</dbReference>